<proteinExistence type="predicted"/>
<evidence type="ECO:0000313" key="2">
    <source>
        <dbReference type="EMBL" id="SEN65947.1"/>
    </source>
</evidence>
<dbReference type="GO" id="GO:0016491">
    <property type="term" value="F:oxidoreductase activity"/>
    <property type="evidence" value="ECO:0007669"/>
    <property type="project" value="InterPro"/>
</dbReference>
<dbReference type="PANTHER" id="PTHR45033">
    <property type="match status" value="1"/>
</dbReference>
<dbReference type="InterPro" id="IPR011032">
    <property type="entry name" value="GroES-like_sf"/>
</dbReference>
<dbReference type="CDD" id="cd08276">
    <property type="entry name" value="MDR7"/>
    <property type="match status" value="1"/>
</dbReference>
<dbReference type="Gene3D" id="3.90.180.10">
    <property type="entry name" value="Medium-chain alcohol dehydrogenases, catalytic domain"/>
    <property type="match status" value="1"/>
</dbReference>
<keyword evidence="3" id="KW-1185">Reference proteome</keyword>
<dbReference type="InterPro" id="IPR036291">
    <property type="entry name" value="NAD(P)-bd_dom_sf"/>
</dbReference>
<dbReference type="Pfam" id="PF08240">
    <property type="entry name" value="ADH_N"/>
    <property type="match status" value="1"/>
</dbReference>
<dbReference type="STRING" id="872970.SAMN04488134_101579"/>
<accession>A0A1H8ICN8</accession>
<dbReference type="InterPro" id="IPR013149">
    <property type="entry name" value="ADH-like_C"/>
</dbReference>
<dbReference type="SUPFAM" id="SSF50129">
    <property type="entry name" value="GroES-like"/>
    <property type="match status" value="1"/>
</dbReference>
<name>A0A1H8ICN8_9BACI</name>
<evidence type="ECO:0000259" key="1">
    <source>
        <dbReference type="SMART" id="SM00829"/>
    </source>
</evidence>
<dbReference type="Gene3D" id="3.40.50.720">
    <property type="entry name" value="NAD(P)-binding Rossmann-like Domain"/>
    <property type="match status" value="1"/>
</dbReference>
<dbReference type="InterPro" id="IPR020843">
    <property type="entry name" value="ER"/>
</dbReference>
<dbReference type="SMART" id="SM00829">
    <property type="entry name" value="PKS_ER"/>
    <property type="match status" value="1"/>
</dbReference>
<dbReference type="RefSeq" id="WP_091494612.1">
    <property type="nucleotide sequence ID" value="NZ_FODJ01000001.1"/>
</dbReference>
<protein>
    <submittedName>
        <fullName evidence="2">Zinc-binding alcohol dehydrogenase/oxidoreductase</fullName>
    </submittedName>
</protein>
<dbReference type="InterPro" id="IPR013154">
    <property type="entry name" value="ADH-like_N"/>
</dbReference>
<dbReference type="AlphaFoldDB" id="A0A1H8ICN8"/>
<reference evidence="2 3" key="1">
    <citation type="submission" date="2016-10" db="EMBL/GenBank/DDBJ databases">
        <authorList>
            <person name="de Groot N.N."/>
        </authorList>
    </citation>
    <scope>NUCLEOTIDE SEQUENCE [LARGE SCALE GENOMIC DNA]</scope>
    <source>
        <strain evidence="2 3">CGMCC 1.10434</strain>
    </source>
</reference>
<organism evidence="2 3">
    <name type="scientific">Amphibacillus marinus</name>
    <dbReference type="NCBI Taxonomy" id="872970"/>
    <lineage>
        <taxon>Bacteria</taxon>
        <taxon>Bacillati</taxon>
        <taxon>Bacillota</taxon>
        <taxon>Bacilli</taxon>
        <taxon>Bacillales</taxon>
        <taxon>Bacillaceae</taxon>
        <taxon>Amphibacillus</taxon>
    </lineage>
</organism>
<dbReference type="OrthoDB" id="9787435at2"/>
<dbReference type="PANTHER" id="PTHR45033:SF3">
    <property type="entry name" value="DEHYDROGENASE, PUTATIVE (AFU_ORTHOLOGUE AFUA_2G13270)-RELATED"/>
    <property type="match status" value="1"/>
</dbReference>
<sequence length="328" mass="36066">MKAFVHKGTQILSMEMNKPSVSVGQLLIKMHSVGLNRRDLMIPARRGEQPEPVILGSDGVGIVEEIGSAVRKFKKGDRVIVNPGMGWEMNTSAAPETLEIVGYPSHGTFAEYYLVDQRWVEPMPSYLAWDEASVLALAALTAYRALFTKGKLAPNQTVFIPGIGSGVATFLLQFAKAAGANVIASSRSAEKRARAEQLGADLVIDTNQDWKGCIANRQIDLVIDSIGYATFHRSLEVLKPGGTLVTFGATTEDNVTFNVRNFFYAQQQIIGSTLGSREELREMLTFIEQHSIRPVVDSVYAFESFGQAFEHLKHGKQFGNISVKIIKE</sequence>
<evidence type="ECO:0000313" key="3">
    <source>
        <dbReference type="Proteomes" id="UP000199300"/>
    </source>
</evidence>
<gene>
    <name evidence="2" type="ORF">SAMN04488134_101579</name>
</gene>
<dbReference type="EMBL" id="FODJ01000001">
    <property type="protein sequence ID" value="SEN65947.1"/>
    <property type="molecule type" value="Genomic_DNA"/>
</dbReference>
<dbReference type="InterPro" id="IPR052711">
    <property type="entry name" value="Zinc_ADH-like"/>
</dbReference>
<feature type="domain" description="Enoyl reductase (ER)" evidence="1">
    <location>
        <begin position="8"/>
        <end position="323"/>
    </location>
</feature>
<dbReference type="Pfam" id="PF00107">
    <property type="entry name" value="ADH_zinc_N"/>
    <property type="match status" value="1"/>
</dbReference>
<dbReference type="SUPFAM" id="SSF51735">
    <property type="entry name" value="NAD(P)-binding Rossmann-fold domains"/>
    <property type="match status" value="1"/>
</dbReference>
<dbReference type="Proteomes" id="UP000199300">
    <property type="component" value="Unassembled WGS sequence"/>
</dbReference>